<gene>
    <name evidence="1" type="ORF">IP93_02035</name>
</gene>
<evidence type="ECO:0008006" key="3">
    <source>
        <dbReference type="Google" id="ProtNLM"/>
    </source>
</evidence>
<dbReference type="Proteomes" id="UP000316471">
    <property type="component" value="Unassembled WGS sequence"/>
</dbReference>
<evidence type="ECO:0000313" key="2">
    <source>
        <dbReference type="Proteomes" id="UP000316471"/>
    </source>
</evidence>
<evidence type="ECO:0000313" key="1">
    <source>
        <dbReference type="EMBL" id="TWI09419.1"/>
    </source>
</evidence>
<dbReference type="InterPro" id="IPR027417">
    <property type="entry name" value="P-loop_NTPase"/>
</dbReference>
<dbReference type="EMBL" id="VLKP01000008">
    <property type="protein sequence ID" value="TWI09419.1"/>
    <property type="molecule type" value="Genomic_DNA"/>
</dbReference>
<protein>
    <recommendedName>
        <fullName evidence="3">Sulfotransferase family protein</fullName>
    </recommendedName>
</protein>
<proteinExistence type="predicted"/>
<reference evidence="1 2" key="1">
    <citation type="journal article" date="2015" name="Stand. Genomic Sci.">
        <title>Genomic Encyclopedia of Bacterial and Archaeal Type Strains, Phase III: the genomes of soil and plant-associated and newly described type strains.</title>
        <authorList>
            <person name="Whitman W.B."/>
            <person name="Woyke T."/>
            <person name="Klenk H.P."/>
            <person name="Zhou Y."/>
            <person name="Lilburn T.G."/>
            <person name="Beck B.J."/>
            <person name="De Vos P."/>
            <person name="Vandamme P."/>
            <person name="Eisen J.A."/>
            <person name="Garrity G."/>
            <person name="Hugenholtz P."/>
            <person name="Kyrpides N.C."/>
        </authorList>
    </citation>
    <scope>NUCLEOTIDE SEQUENCE [LARGE SCALE GENOMIC DNA]</scope>
    <source>
        <strain evidence="1 2">CGMCC 1.10136</strain>
    </source>
</reference>
<comment type="caution">
    <text evidence="1">The sequence shown here is derived from an EMBL/GenBank/DDBJ whole genome shotgun (WGS) entry which is preliminary data.</text>
</comment>
<name>A0A562LP55_9GAMM</name>
<dbReference type="Gene3D" id="3.40.50.300">
    <property type="entry name" value="P-loop containing nucleotide triphosphate hydrolases"/>
    <property type="match status" value="1"/>
</dbReference>
<dbReference type="AlphaFoldDB" id="A0A562LP55"/>
<keyword evidence="2" id="KW-1185">Reference proteome</keyword>
<dbReference type="RefSeq" id="WP_144815239.1">
    <property type="nucleotide sequence ID" value="NZ_VLKP01000008.1"/>
</dbReference>
<accession>A0A562LP55</accession>
<sequence length="344" mass="37525">MTAVGAVRAAVDWSNPAWFAADLDVRGGRIAMLRIEPDVVERSTFMDTRIAADLRQSLPFGAADVPSHLDEVPPPAWLFHTSFCGSTLLSRALHDHPRTMVYREPLVLRRLADARQEGLTLGSWVKTCTELLARPWMPGGGIVVKPTHGALNIAADLMTAVPGARAVAVTSSLEDFLVSHFKKPRETLFMVPELCKRLLGVASTAPNYPEAALAPPSLLAAVGLQWALQREVLLDIALAHPDRLRIVDMHRLLESLPEVAQAFLAWTRIGHDAGTVRSRAIQIAGQHAKAPGRAFNARDREKESQMLRHAYAGELAAAMQWVEAQILPHVRPGAVDLASAEFAL</sequence>
<organism evidence="1 2">
    <name type="scientific">Aerolutibacter ruishenii</name>
    <dbReference type="NCBI Taxonomy" id="686800"/>
    <lineage>
        <taxon>Bacteria</taxon>
        <taxon>Pseudomonadati</taxon>
        <taxon>Pseudomonadota</taxon>
        <taxon>Gammaproteobacteria</taxon>
        <taxon>Lysobacterales</taxon>
        <taxon>Lysobacteraceae</taxon>
        <taxon>Aerolutibacter</taxon>
    </lineage>
</organism>
<dbReference type="OrthoDB" id="3397773at2"/>
<dbReference type="SUPFAM" id="SSF52540">
    <property type="entry name" value="P-loop containing nucleoside triphosphate hydrolases"/>
    <property type="match status" value="1"/>
</dbReference>